<dbReference type="Gene3D" id="3.50.30.30">
    <property type="match status" value="1"/>
</dbReference>
<dbReference type="Pfam" id="PF17766">
    <property type="entry name" value="fn3_6"/>
    <property type="match status" value="1"/>
</dbReference>
<evidence type="ECO:0007829" key="19">
    <source>
        <dbReference type="PeptideAtlas" id="A0A1P8BHH8"/>
    </source>
</evidence>
<dbReference type="PANTHER" id="PTHR10795">
    <property type="entry name" value="PROPROTEIN CONVERTASE SUBTILISIN/KEXIN"/>
    <property type="match status" value="1"/>
</dbReference>
<evidence type="ECO:0000256" key="3">
    <source>
        <dbReference type="ARBA" id="ARBA00022670"/>
    </source>
</evidence>
<dbReference type="InterPro" id="IPR000209">
    <property type="entry name" value="Peptidase_S8/S53_dom"/>
</dbReference>
<evidence type="ECO:0000256" key="6">
    <source>
        <dbReference type="ARBA" id="ARBA00022825"/>
    </source>
</evidence>
<organism evidence="17 18">
    <name type="scientific">Arabidopsis thaliana</name>
    <name type="common">Mouse-ear cress</name>
    <dbReference type="NCBI Taxonomy" id="3702"/>
    <lineage>
        <taxon>Eukaryota</taxon>
        <taxon>Viridiplantae</taxon>
        <taxon>Streptophyta</taxon>
        <taxon>Embryophyta</taxon>
        <taxon>Tracheophyta</taxon>
        <taxon>Spermatophyta</taxon>
        <taxon>Magnoliopsida</taxon>
        <taxon>eudicotyledons</taxon>
        <taxon>Gunneridae</taxon>
        <taxon>Pentapetalae</taxon>
        <taxon>rosids</taxon>
        <taxon>malvids</taxon>
        <taxon>Brassicales</taxon>
        <taxon>Brassicaceae</taxon>
        <taxon>Camelineae</taxon>
        <taxon>Arabidopsis</taxon>
    </lineage>
</organism>
<dbReference type="InterPro" id="IPR045051">
    <property type="entry name" value="SBT"/>
</dbReference>
<dbReference type="PROSITE" id="PS51892">
    <property type="entry name" value="SUBTILASE"/>
    <property type="match status" value="1"/>
</dbReference>
<keyword evidence="7" id="KW-0325">Glycoprotein</keyword>
<keyword evidence="19 20" id="KW-1267">Proteomics identification</keyword>
<dbReference type="PROSITE" id="PS00138">
    <property type="entry name" value="SUBTILASE_SER"/>
    <property type="match status" value="1"/>
</dbReference>
<gene>
    <name evidence="17" type="primary">MFC16.21</name>
    <name evidence="17" type="synonym">MFC16_21</name>
    <name evidence="16 17" type="ordered locus">At5g44530</name>
</gene>
<feature type="domain" description="Inhibitor I9" evidence="14">
    <location>
        <begin position="38"/>
        <end position="145"/>
    </location>
</feature>
<dbReference type="InterPro" id="IPR010259">
    <property type="entry name" value="S8pro/Inhibitor_I9"/>
</dbReference>
<comment type="subcellular location">
    <subcellularLocation>
        <location evidence="1">Secreted</location>
    </subcellularLocation>
</comment>
<keyword evidence="6 9" id="KW-0720">Serine protease</keyword>
<dbReference type="Gene3D" id="2.60.40.2310">
    <property type="match status" value="1"/>
</dbReference>
<proteinExistence type="evidence at protein level"/>
<evidence type="ECO:0000259" key="13">
    <source>
        <dbReference type="Pfam" id="PF00082"/>
    </source>
</evidence>
<feature type="active site" description="Charge relay system" evidence="8 9">
    <location>
        <position position="619"/>
    </location>
</feature>
<sequence>MVRVMLVRFGFLLLMISFVFLSNNTLGQQQDDDDDSAVYIVTLKQPPIVHLFEEQELKHKKSKFTPKLRPRNNSRKRHGKSKIPSVVQSHDSFLRKTLKGEKYIKLYSYHYLINGFALFINSQQAEKLSMRKEVANIVLDYSVRTATTYTPQFMGLPQGAWVKEGGFEIAGEGVIIGFIDTGIDPNHPSFNDNDSKRSYPIPKHFSGVCEVTPDFPSGSCNKKLIGARHFAQSAVTRGIFNSSEDYASPFDGDGHGTHTASVAAGNHGVPVIVSNHNFGYASGIAPRAFISVYKALYKSFGGFAADVVAAIDQAAQDGVDILSLSITPNRKPPGVATFFNPIDMALLSAVKAGIFVVQAAGNTGPAPKTMSSFSPWIFTVGASSHDRVYSNSLTLGNNVTIPGMGFAIPTDSGKMYKMISAFHALNNSTSVDKDMYVGECQDYENFDQDRVSGKLLICSYSARFVLGLSTIKQALDVAKNLSATGVIFYIDPYVLGFEINPTPMDMPGIIIPSVEDSKTLLKYYNSSIQRDVTTKEIVSFGAVAAIEGGLNANFSNRAPKVMYYSARGPDPEDNSFNDADVLKPNLVAPGNSIWGAWSSASTDSTEFEGEKFAMMSGTSMAAPHVAGVAALIKQSYPQFTPSTISSALSTTALLNDNKGSPIMAQRTYSNPDQSLYTATPSDMGSGFVNATAALDPGLVFDTSKYVLILGHTTKNFIFQPKISLSYVGFEDYISFLCGINGSDTVVFNYTGFRCPANNTPVSGFDLNLPSITVSTLSGTQTFQRSMRNIAGNETYNVGWSPPYGVSMKVSPTQFSIAMGENQVLSVTLTVTKNSSSSSFGRIGLFGNTGHIVNIPVTVIAKIASS</sequence>
<dbReference type="SUPFAM" id="SSF52743">
    <property type="entry name" value="Subtilisin-like"/>
    <property type="match status" value="1"/>
</dbReference>
<dbReference type="GO" id="GO:0005576">
    <property type="term" value="C:extracellular region"/>
    <property type="evidence" value="ECO:0007669"/>
    <property type="project" value="UniProtKB-SubCell"/>
</dbReference>
<reference evidence="18" key="2">
    <citation type="journal article" date="2017" name="Plant J.">
        <title>Araport11: a complete reannotation of the Arabidopsis thaliana reference genome.</title>
        <authorList>
            <person name="Cheng C.Y."/>
            <person name="Krishnakumar V."/>
            <person name="Chan A.P."/>
            <person name="Thibaud-Nissen F."/>
            <person name="Schobel S."/>
            <person name="Town C.D."/>
        </authorList>
    </citation>
    <scope>GENOME REANNOTATION</scope>
    <source>
        <strain evidence="18">cv. Columbia</strain>
    </source>
</reference>
<evidence type="ECO:0000313" key="16">
    <source>
        <dbReference type="Araport" id="AT5G44530"/>
    </source>
</evidence>
<feature type="active site" description="Charge relay system" evidence="8 9">
    <location>
        <position position="180"/>
    </location>
</feature>
<evidence type="ECO:0000256" key="9">
    <source>
        <dbReference type="PROSITE-ProRule" id="PRU01240"/>
    </source>
</evidence>
<evidence type="ECO:0000256" key="4">
    <source>
        <dbReference type="ARBA" id="ARBA00022729"/>
    </source>
</evidence>
<dbReference type="Proteomes" id="UP000006548">
    <property type="component" value="Chromosome 5"/>
</dbReference>
<reference evidence="17 18" key="1">
    <citation type="journal article" date="2000" name="Nature">
        <title>Sequence and analysis of chromosome 5 of the plant Arabidopsis thaliana.</title>
        <authorList>
            <consortium name="Kazusa DNA Research Institute"/>
            <consortium name="Cold Spring Harbor and Washington University in St Louis Sequencing Consortium"/>
            <consortium name="European Union Arabidopsis Genome Sequencing Consortium"/>
            <person name="Tabata S."/>
            <person name="Kaneko T."/>
            <person name="Nakamura Y."/>
            <person name="Kotani H."/>
            <person name="Kato T."/>
            <person name="Asamizu E."/>
            <person name="Miyajima N."/>
            <person name="Sasamoto S."/>
            <person name="Kimura T."/>
            <person name="Hosouchi T."/>
            <person name="Kawashima K."/>
            <person name="Kohara M."/>
            <person name="Matsumoto M."/>
            <person name="Matsuno A."/>
            <person name="Muraki A."/>
            <person name="Nakayama S."/>
            <person name="Nakazaki N."/>
            <person name="Naruo K."/>
            <person name="Okumura S."/>
            <person name="Shinpo S."/>
            <person name="Takeuchi C."/>
            <person name="Wada T."/>
            <person name="Watanabe A."/>
            <person name="Yamada M."/>
            <person name="Yasuda M."/>
            <person name="Sato S."/>
            <person name="de la Bastide M."/>
            <person name="Huang E."/>
            <person name="Spiegel L."/>
            <person name="Gnoj L."/>
            <person name="O'Shaughnessy A."/>
            <person name="Preston R."/>
            <person name="Habermann K."/>
            <person name="Murray J."/>
            <person name="Johnson D."/>
            <person name="Rohlfing T."/>
            <person name="Nelson J."/>
            <person name="Stoneking T."/>
            <person name="Pepin K."/>
            <person name="Spieth J."/>
            <person name="Sekhon M."/>
            <person name="Armstrong J."/>
            <person name="Becker M."/>
            <person name="Belter E."/>
            <person name="Cordum H."/>
            <person name="Cordes M."/>
            <person name="Courtney L."/>
            <person name="Courtney W."/>
            <person name="Dante M."/>
            <person name="Du H."/>
            <person name="Edwards J."/>
            <person name="Fryman J."/>
            <person name="Haakensen B."/>
            <person name="Lamar E."/>
            <person name="Latreille P."/>
            <person name="Leonard S."/>
            <person name="Meyer R."/>
            <person name="Mulvaney E."/>
            <person name="Ozersky P."/>
            <person name="Riley A."/>
            <person name="Strowmatt C."/>
            <person name="Wagner-McPherson C."/>
            <person name="Wollam A."/>
            <person name="Yoakum M."/>
            <person name="Bell M."/>
            <person name="Dedhia N."/>
            <person name="Parnell L."/>
            <person name="Shah R."/>
            <person name="Rodriguez M."/>
            <person name="See L.H."/>
            <person name="Vil D."/>
            <person name="Baker J."/>
            <person name="Kirchoff K."/>
            <person name="Toth K."/>
            <person name="King L."/>
            <person name="Bahret A."/>
            <person name="Miller B."/>
            <person name="Marra M."/>
            <person name="Martienssen R."/>
            <person name="McCombie W.R."/>
            <person name="Wilson R.K."/>
            <person name="Murphy G."/>
            <person name="Bancroft I."/>
            <person name="Volckaert G."/>
            <person name="Wambutt R."/>
            <person name="Dusterhoft A."/>
            <person name="Stiekema W."/>
            <person name="Pohl T."/>
            <person name="Entian K.D."/>
            <person name="Terryn N."/>
            <person name="Hartley N."/>
            <person name="Bent E."/>
            <person name="Johnson S."/>
            <person name="Langham S.A."/>
            <person name="McCullagh B."/>
            <person name="Robben J."/>
            <person name="Grymonprez B."/>
            <person name="Zimmermann W."/>
            <person name="Ramsperger U."/>
            <person name="Wedler H."/>
            <person name="Balke K."/>
            <person name="Wedler E."/>
            <person name="Peters S."/>
            <person name="van Staveren M."/>
            <person name="Dirkse W."/>
            <person name="Mooijman P."/>
            <person name="Lankhorst R.K."/>
            <person name="Weitzenegger T."/>
            <person name="Bothe G."/>
            <person name="Rose M."/>
            <person name="Hauf J."/>
            <person name="Berneiser S."/>
            <person name="Hempel S."/>
            <person name="Feldpausch M."/>
            <person name="Lamberth S."/>
            <person name="Villarroel R."/>
            <person name="Gielen J."/>
            <person name="Ardiles W."/>
            <person name="Bents O."/>
            <person name="Lemcke K."/>
            <person name="Kolesov G."/>
            <person name="Mayer K."/>
            <person name="Rudd S."/>
            <person name="Schoof H."/>
            <person name="Schueller C."/>
            <person name="Zaccaria P."/>
            <person name="Mewes H.W."/>
            <person name="Bevan M."/>
            <person name="Fransz P."/>
        </authorList>
    </citation>
    <scope>NUCLEOTIDE SEQUENCE [LARGE SCALE GENOMIC DNA]</scope>
    <source>
        <strain evidence="18">cv. Columbia</strain>
    </source>
</reference>
<accession>A0A1P8BHH8</accession>
<dbReference type="Araport" id="AT5G44530"/>
<name>A0A1P8BHH8_ARATH</name>
<feature type="domain" description="Subtilisin-like protease fibronectin type-III" evidence="15">
    <location>
        <begin position="765"/>
        <end position="858"/>
    </location>
</feature>
<dbReference type="InterPro" id="IPR015500">
    <property type="entry name" value="Peptidase_S8_subtilisin-rel"/>
</dbReference>
<dbReference type="InterPro" id="IPR023827">
    <property type="entry name" value="Peptidase_S8_Asp-AS"/>
</dbReference>
<evidence type="ECO:0000256" key="1">
    <source>
        <dbReference type="ARBA" id="ARBA00004613"/>
    </source>
</evidence>
<feature type="active site" description="Charge relay system" evidence="8 9">
    <location>
        <position position="255"/>
    </location>
</feature>
<dbReference type="Pfam" id="PF00082">
    <property type="entry name" value="Peptidase_S8"/>
    <property type="match status" value="1"/>
</dbReference>
<feature type="signal peptide" evidence="12">
    <location>
        <begin position="1"/>
        <end position="27"/>
    </location>
</feature>
<evidence type="ECO:0000256" key="11">
    <source>
        <dbReference type="SAM" id="MobiDB-lite"/>
    </source>
</evidence>
<dbReference type="Gene3D" id="3.30.70.80">
    <property type="entry name" value="Peptidase S8 propeptide/proteinase inhibitor I9"/>
    <property type="match status" value="1"/>
</dbReference>
<dbReference type="GO" id="GO:0006508">
    <property type="term" value="P:proteolysis"/>
    <property type="evidence" value="ECO:0007669"/>
    <property type="project" value="UniProtKB-KW"/>
</dbReference>
<dbReference type="Gene3D" id="3.40.50.200">
    <property type="entry name" value="Peptidase S8/S53 domain"/>
    <property type="match status" value="1"/>
</dbReference>
<dbReference type="Pfam" id="PF05922">
    <property type="entry name" value="Inhibitor_I9"/>
    <property type="match status" value="1"/>
</dbReference>
<dbReference type="ExpressionAtlas" id="A0A1P8BHH8">
    <property type="expression patterns" value="baseline and differential"/>
</dbReference>
<dbReference type="AlphaFoldDB" id="A0A1P8BHH8"/>
<feature type="region of interest" description="Disordered" evidence="11">
    <location>
        <begin position="61"/>
        <end position="85"/>
    </location>
</feature>
<evidence type="ECO:0000256" key="2">
    <source>
        <dbReference type="ARBA" id="ARBA00011073"/>
    </source>
</evidence>
<evidence type="ECO:0000313" key="17">
    <source>
        <dbReference type="EMBL" id="ANM71059.1"/>
    </source>
</evidence>
<dbReference type="EMBL" id="CP002688">
    <property type="protein sequence ID" value="ANM71059.1"/>
    <property type="molecule type" value="Genomic_DNA"/>
</dbReference>
<evidence type="ECO:0000256" key="8">
    <source>
        <dbReference type="PIRSR" id="PIRSR615500-1"/>
    </source>
</evidence>
<evidence type="ECO:0000313" key="18">
    <source>
        <dbReference type="Proteomes" id="UP000006548"/>
    </source>
</evidence>
<evidence type="ECO:0000259" key="14">
    <source>
        <dbReference type="Pfam" id="PF05922"/>
    </source>
</evidence>
<evidence type="ECO:0000259" key="15">
    <source>
        <dbReference type="Pfam" id="PF17766"/>
    </source>
</evidence>
<feature type="chain" id="PRO_5010351281" evidence="12">
    <location>
        <begin position="28"/>
        <end position="865"/>
    </location>
</feature>
<dbReference type="TAIR" id="AT5G44530"/>
<dbReference type="CDD" id="cd04852">
    <property type="entry name" value="Peptidases_S8_3"/>
    <property type="match status" value="1"/>
</dbReference>
<dbReference type="InterPro" id="IPR037045">
    <property type="entry name" value="S8pro/Inhibitor_I9_sf"/>
</dbReference>
<keyword evidence="5 9" id="KW-0378">Hydrolase</keyword>
<dbReference type="PRINTS" id="PR00723">
    <property type="entry name" value="SUBTILISIN"/>
</dbReference>
<comment type="similarity">
    <text evidence="2 9 10">Belongs to the peptidase S8 family.</text>
</comment>
<dbReference type="GO" id="GO:0004252">
    <property type="term" value="F:serine-type endopeptidase activity"/>
    <property type="evidence" value="ECO:0007669"/>
    <property type="project" value="UniProtKB-UniRule"/>
</dbReference>
<keyword evidence="4 12" id="KW-0732">Signal</keyword>
<dbReference type="InterPro" id="IPR034197">
    <property type="entry name" value="Peptidases_S8_3"/>
</dbReference>
<protein>
    <submittedName>
        <fullName evidence="17">Subtilase family protein</fullName>
    </submittedName>
</protein>
<dbReference type="InterPro" id="IPR041469">
    <property type="entry name" value="Subtilisin-like_FN3"/>
</dbReference>
<dbReference type="RefSeq" id="NP_001332616.1">
    <property type="nucleotide sequence ID" value="NM_001344556.1"/>
</dbReference>
<feature type="domain" description="Peptidase S8/S53" evidence="13">
    <location>
        <begin position="171"/>
        <end position="657"/>
    </location>
</feature>
<dbReference type="PROSITE" id="PS00136">
    <property type="entry name" value="SUBTILASE_ASP"/>
    <property type="match status" value="1"/>
</dbReference>
<evidence type="ECO:0000256" key="12">
    <source>
        <dbReference type="SAM" id="SignalP"/>
    </source>
</evidence>
<feature type="compositionally biased region" description="Basic residues" evidence="11">
    <location>
        <begin position="61"/>
        <end position="81"/>
    </location>
</feature>
<dbReference type="GeneID" id="834480"/>
<evidence type="ECO:0007829" key="20">
    <source>
        <dbReference type="ProteomicsDB" id="A0A1P8BHH8"/>
    </source>
</evidence>
<keyword evidence="3 9" id="KW-0645">Protease</keyword>
<keyword evidence="18" id="KW-1185">Reference proteome</keyword>
<evidence type="ECO:0000256" key="10">
    <source>
        <dbReference type="RuleBase" id="RU003355"/>
    </source>
</evidence>
<dbReference type="SMR" id="A0A1P8BHH8"/>
<evidence type="ECO:0000256" key="5">
    <source>
        <dbReference type="ARBA" id="ARBA00022801"/>
    </source>
</evidence>
<evidence type="ECO:0000256" key="7">
    <source>
        <dbReference type="ARBA" id="ARBA00023180"/>
    </source>
</evidence>
<dbReference type="CDD" id="cd02120">
    <property type="entry name" value="PA_subtilisin_like"/>
    <property type="match status" value="1"/>
</dbReference>
<dbReference type="InterPro" id="IPR023828">
    <property type="entry name" value="Peptidase_S8_Ser-AS"/>
</dbReference>
<dbReference type="InterPro" id="IPR036852">
    <property type="entry name" value="Peptidase_S8/S53_dom_sf"/>
</dbReference>